<gene>
    <name evidence="1" type="ORF">ABIG07_002334</name>
</gene>
<reference evidence="1 2" key="1">
    <citation type="submission" date="2024-07" db="EMBL/GenBank/DDBJ databases">
        <title>Genomic Encyclopedia of Type Strains, Phase V (KMG-V): Genome sequencing to study the core and pangenomes of soil and plant-associated prokaryotes.</title>
        <authorList>
            <person name="Whitman W."/>
        </authorList>
    </citation>
    <scope>NUCLEOTIDE SEQUENCE [LARGE SCALE GENOMIC DNA]</scope>
    <source>
        <strain evidence="1 2">USDA 152</strain>
    </source>
</reference>
<evidence type="ECO:0000313" key="1">
    <source>
        <dbReference type="EMBL" id="MEY9453386.1"/>
    </source>
</evidence>
<accession>A0ABV4FP57</accession>
<dbReference type="RefSeq" id="WP_131233099.1">
    <property type="nucleotide sequence ID" value="NZ_AXAF01000013.1"/>
</dbReference>
<comment type="caution">
    <text evidence="1">The sequence shown here is derived from an EMBL/GenBank/DDBJ whole genome shotgun (WGS) entry which is preliminary data.</text>
</comment>
<dbReference type="Proteomes" id="UP001565369">
    <property type="component" value="Unassembled WGS sequence"/>
</dbReference>
<organism evidence="1 2">
    <name type="scientific">Bradyrhizobium ottawaense</name>
    <dbReference type="NCBI Taxonomy" id="931866"/>
    <lineage>
        <taxon>Bacteria</taxon>
        <taxon>Pseudomonadati</taxon>
        <taxon>Pseudomonadota</taxon>
        <taxon>Alphaproteobacteria</taxon>
        <taxon>Hyphomicrobiales</taxon>
        <taxon>Nitrobacteraceae</taxon>
        <taxon>Bradyrhizobium</taxon>
    </lineage>
</organism>
<evidence type="ECO:0000313" key="2">
    <source>
        <dbReference type="Proteomes" id="UP001565369"/>
    </source>
</evidence>
<proteinExistence type="predicted"/>
<sequence length="362" mass="39799">MSSHYALEHDQRLKDAWASQRSRVDAWEDRPFPPLEWAELEAFLYGTAATLAVVVGPVANLERELAELIGTYLTGDRAGRIDIPPTTPPGRAWSAVPLASLSGPFVDSMRRLHAYGSIGTLPDDDLPGAIEQFVRRIESDLDSLASLLKNLPKAAATPGRLNLQMVHDIASARLAVDEGTRQAPAAGLAWLGRVSVKTVQNLLSRGQLTGGSGSADPHSARGWLADRKDWSRSCWREAIEAINSGLVAPFQEFDAEQVADTSADGEDAIVEWTFVPRAADGSLFLPDLMRLRGWTIGARGAERSFGDYWRALDHLQQTDRPHWRRPNEAGAYNIVVGRDWVRIARAEIELQLRAVLKTGGRQ</sequence>
<protein>
    <submittedName>
        <fullName evidence="1">Uncharacterized protein</fullName>
    </submittedName>
</protein>
<dbReference type="EMBL" id="JBGBZJ010000003">
    <property type="protein sequence ID" value="MEY9453386.1"/>
    <property type="molecule type" value="Genomic_DNA"/>
</dbReference>
<keyword evidence="2" id="KW-1185">Reference proteome</keyword>
<name>A0ABV4FP57_9BRAD</name>